<sequence>MESFSKRILEFSKSKDFVGNTGEFSFVVKSAELNSRFFVSLNRENIGSISYESELDGPFLGIFHSLCKLFSNSSLDRVRTFAPRELESFLRDSNQTPSVPGDQFPTQFIEDFKKVLLSSYLAFFAEEDISGWCARENATYVGNIKAIKEFFTLRLNMMNYFSEQNIEVNLVHLAGKEVVIEFISTVNSLKLAPTSLSNEEFSVLAKIIGTIIGHDQINLVAE</sequence>
<comment type="caution">
    <text evidence="1">The sequence shown here is derived from an EMBL/GenBank/DDBJ whole genome shotgun (WGS) entry which is preliminary data.</text>
</comment>
<evidence type="ECO:0000313" key="2">
    <source>
        <dbReference type="Proteomes" id="UP000196531"/>
    </source>
</evidence>
<evidence type="ECO:0000313" key="1">
    <source>
        <dbReference type="EMBL" id="OUR97920.1"/>
    </source>
</evidence>
<dbReference type="Proteomes" id="UP000196531">
    <property type="component" value="Unassembled WGS sequence"/>
</dbReference>
<proteinExistence type="predicted"/>
<name>A0A1Y5F9P4_9BACT</name>
<reference evidence="2" key="1">
    <citation type="journal article" date="2017" name="Proc. Natl. Acad. Sci. U.S.A.">
        <title>Simulation of Deepwater Horizon oil plume reveals substrate specialization within a complex community of hydrocarbon-degraders.</title>
        <authorList>
            <person name="Hu P."/>
            <person name="Dubinsky E.A."/>
            <person name="Probst A.J."/>
            <person name="Wang J."/>
            <person name="Sieber C.M.K."/>
            <person name="Tom L.M."/>
            <person name="Gardinali P."/>
            <person name="Banfield J.F."/>
            <person name="Atlas R.M."/>
            <person name="Andersen G.L."/>
        </authorList>
    </citation>
    <scope>NUCLEOTIDE SEQUENCE [LARGE SCALE GENOMIC DNA]</scope>
</reference>
<gene>
    <name evidence="1" type="ORF">A9Q84_06915</name>
</gene>
<dbReference type="EMBL" id="MAAO01000005">
    <property type="protein sequence ID" value="OUR97920.1"/>
    <property type="molecule type" value="Genomic_DNA"/>
</dbReference>
<dbReference type="AlphaFoldDB" id="A0A1Y5F9P4"/>
<organism evidence="1 2">
    <name type="scientific">Halobacteriovorax marinus</name>
    <dbReference type="NCBI Taxonomy" id="97084"/>
    <lineage>
        <taxon>Bacteria</taxon>
        <taxon>Pseudomonadati</taxon>
        <taxon>Bdellovibrionota</taxon>
        <taxon>Bacteriovoracia</taxon>
        <taxon>Bacteriovoracales</taxon>
        <taxon>Halobacteriovoraceae</taxon>
        <taxon>Halobacteriovorax</taxon>
    </lineage>
</organism>
<accession>A0A1Y5F9P4</accession>
<protein>
    <submittedName>
        <fullName evidence="1">Uncharacterized protein</fullName>
    </submittedName>
</protein>